<comment type="caution">
    <text evidence="2">The sequence shown here is derived from an EMBL/GenBank/DDBJ whole genome shotgun (WGS) entry which is preliminary data.</text>
</comment>
<keyword evidence="1" id="KW-0812">Transmembrane</keyword>
<keyword evidence="1" id="KW-1133">Transmembrane helix</keyword>
<name>A0A8J3T8T3_9ACTN</name>
<organism evidence="2 3">
    <name type="scientific">Planosporangium mesophilum</name>
    <dbReference type="NCBI Taxonomy" id="689768"/>
    <lineage>
        <taxon>Bacteria</taxon>
        <taxon>Bacillati</taxon>
        <taxon>Actinomycetota</taxon>
        <taxon>Actinomycetes</taxon>
        <taxon>Micromonosporales</taxon>
        <taxon>Micromonosporaceae</taxon>
        <taxon>Planosporangium</taxon>
    </lineage>
</organism>
<evidence type="ECO:0000256" key="1">
    <source>
        <dbReference type="SAM" id="Phobius"/>
    </source>
</evidence>
<evidence type="ECO:0000313" key="3">
    <source>
        <dbReference type="Proteomes" id="UP000599074"/>
    </source>
</evidence>
<feature type="transmembrane region" description="Helical" evidence="1">
    <location>
        <begin position="22"/>
        <end position="42"/>
    </location>
</feature>
<accession>A0A8J3T8T3</accession>
<protein>
    <submittedName>
        <fullName evidence="2">Uncharacterized protein</fullName>
    </submittedName>
</protein>
<sequence>MCHVTIHGSPTRPASPASRRRWLVVITTLWAVLVTGLALYAAHRGGSTVRTQTSVSQALPTVDRAVAEAVTAAAPAGAVAQVGGYHEVSGRCTVTAVRNGARYERVAHLYVPAGQEGALLDRIRAALPGDYDAQVRDRRLTADAGDFVALKGSVEGAGEVRISADTGCRPLTAPVREASEAADRRPVEAVLATLKVGGAAWQTHRVPCAQGGYVRTVQADGPAGSGPASLVDALRATAPDAVVARPELYAYRSGPVGIVARTRNGAVTVTATTGCGVQ</sequence>
<dbReference type="Proteomes" id="UP000599074">
    <property type="component" value="Unassembled WGS sequence"/>
</dbReference>
<gene>
    <name evidence="2" type="ORF">Pme01_09740</name>
</gene>
<evidence type="ECO:0000313" key="2">
    <source>
        <dbReference type="EMBL" id="GII21377.1"/>
    </source>
</evidence>
<keyword evidence="3" id="KW-1185">Reference proteome</keyword>
<keyword evidence="1" id="KW-0472">Membrane</keyword>
<dbReference type="EMBL" id="BOON01000006">
    <property type="protein sequence ID" value="GII21377.1"/>
    <property type="molecule type" value="Genomic_DNA"/>
</dbReference>
<dbReference type="AlphaFoldDB" id="A0A8J3T8T3"/>
<reference evidence="2" key="1">
    <citation type="submission" date="2021-01" db="EMBL/GenBank/DDBJ databases">
        <title>Whole genome shotgun sequence of Planosporangium mesophilum NBRC 109066.</title>
        <authorList>
            <person name="Komaki H."/>
            <person name="Tamura T."/>
        </authorList>
    </citation>
    <scope>NUCLEOTIDE SEQUENCE</scope>
    <source>
        <strain evidence="2">NBRC 109066</strain>
    </source>
</reference>
<proteinExistence type="predicted"/>